<keyword evidence="2" id="KW-1185">Reference proteome</keyword>
<comment type="caution">
    <text evidence="1">The sequence shown here is derived from an EMBL/GenBank/DDBJ whole genome shotgun (WGS) entry which is preliminary data.</text>
</comment>
<dbReference type="InterPro" id="IPR032675">
    <property type="entry name" value="LRR_dom_sf"/>
</dbReference>
<dbReference type="InterPro" id="IPR040091">
    <property type="entry name" value="LRRC56"/>
</dbReference>
<evidence type="ECO:0000313" key="2">
    <source>
        <dbReference type="Proteomes" id="UP001162131"/>
    </source>
</evidence>
<evidence type="ECO:0000313" key="1">
    <source>
        <dbReference type="EMBL" id="CAG9318368.1"/>
    </source>
</evidence>
<dbReference type="EMBL" id="CAJZBQ010000020">
    <property type="protein sequence ID" value="CAG9318368.1"/>
    <property type="molecule type" value="Genomic_DNA"/>
</dbReference>
<sequence>MEHGNVRIRPVTPRVIESRQEDSPDEYDIQKLLSKLANISVSSFQSIKRLELCINTDEVPLHKISEECPQLTELKLNGSSLESLRDLGTGWNELTILWVVRTGLVEFEGISAFPKLSELYAAFNAVTDLSCLMFNDTLQVLDIEGNQIGEWSQIEQLKYCDQLWSLNLESNPIVKNLEYRSKCLEMLPQLQILDDNPREATVSAQTETNFNIDSKEPDELELVTNSVRESTPKRKQAEIRPKSANPMFRDEGVSHLTEEIFSGNPLKAMRYRRNRLFQDRANFDIMTLIKEFKVENTKDFKPVHVPQMVRRTRKVMARERFTADYETKKNEM</sequence>
<evidence type="ECO:0008006" key="3">
    <source>
        <dbReference type="Google" id="ProtNLM"/>
    </source>
</evidence>
<dbReference type="AlphaFoldDB" id="A0AAU9IXE4"/>
<accession>A0AAU9IXE4</accession>
<organism evidence="1 2">
    <name type="scientific">Blepharisma stoltei</name>
    <dbReference type="NCBI Taxonomy" id="1481888"/>
    <lineage>
        <taxon>Eukaryota</taxon>
        <taxon>Sar</taxon>
        <taxon>Alveolata</taxon>
        <taxon>Ciliophora</taxon>
        <taxon>Postciliodesmatophora</taxon>
        <taxon>Heterotrichea</taxon>
        <taxon>Heterotrichida</taxon>
        <taxon>Blepharismidae</taxon>
        <taxon>Blepharisma</taxon>
    </lineage>
</organism>
<gene>
    <name evidence="1" type="ORF">BSTOLATCC_MIC20842</name>
</gene>
<reference evidence="1" key="1">
    <citation type="submission" date="2021-09" db="EMBL/GenBank/DDBJ databases">
        <authorList>
            <consortium name="AG Swart"/>
            <person name="Singh M."/>
            <person name="Singh A."/>
            <person name="Seah K."/>
            <person name="Emmerich C."/>
        </authorList>
    </citation>
    <scope>NUCLEOTIDE SEQUENCE</scope>
    <source>
        <strain evidence="1">ATCC30299</strain>
    </source>
</reference>
<dbReference type="PANTHER" id="PTHR22708">
    <property type="entry name" value="LEUCINE-RICH REPEAT-CONTAINING PROTEIN 56"/>
    <property type="match status" value="1"/>
</dbReference>
<dbReference type="SUPFAM" id="SSF52058">
    <property type="entry name" value="L domain-like"/>
    <property type="match status" value="1"/>
</dbReference>
<protein>
    <recommendedName>
        <fullName evidence="3">Leucine-rich repeat-containing protein 56</fullName>
    </recommendedName>
</protein>
<dbReference type="InterPro" id="IPR001611">
    <property type="entry name" value="Leu-rich_rpt"/>
</dbReference>
<dbReference type="Proteomes" id="UP001162131">
    <property type="component" value="Unassembled WGS sequence"/>
</dbReference>
<name>A0AAU9IXE4_9CILI</name>
<dbReference type="Gene3D" id="3.80.10.10">
    <property type="entry name" value="Ribonuclease Inhibitor"/>
    <property type="match status" value="1"/>
</dbReference>
<dbReference type="PANTHER" id="PTHR22708:SF0">
    <property type="entry name" value="LEUCINE-RICH REPEAT-CONTAINING PROTEIN 56"/>
    <property type="match status" value="1"/>
</dbReference>
<dbReference type="PROSITE" id="PS51450">
    <property type="entry name" value="LRR"/>
    <property type="match status" value="1"/>
</dbReference>
<proteinExistence type="predicted"/>